<name>A0A645IVR1_9ZZZZ</name>
<dbReference type="AlphaFoldDB" id="A0A645IVR1"/>
<sequence>MPAYFLDSVKPKSLGHRVGAGTDIAFNGMGQGVNPCCRCDRGRKPHKHGRVAQGHCRRAFYIITIDLFMGLRIGDNPAGRDLTACPSRCRHCDQRTGVAGIGIRKLDRPKVVRLMPDHARNGL</sequence>
<protein>
    <submittedName>
        <fullName evidence="1">Uncharacterized protein</fullName>
    </submittedName>
</protein>
<proteinExistence type="predicted"/>
<comment type="caution">
    <text evidence="1">The sequence shown here is derived from an EMBL/GenBank/DDBJ whole genome shotgun (WGS) entry which is preliminary data.</text>
</comment>
<reference evidence="1" key="1">
    <citation type="submission" date="2019-08" db="EMBL/GenBank/DDBJ databases">
        <authorList>
            <person name="Kucharzyk K."/>
            <person name="Murdoch R.W."/>
            <person name="Higgins S."/>
            <person name="Loffler F."/>
        </authorList>
    </citation>
    <scope>NUCLEOTIDE SEQUENCE</scope>
</reference>
<evidence type="ECO:0000313" key="1">
    <source>
        <dbReference type="EMBL" id="MPN54942.1"/>
    </source>
</evidence>
<organism evidence="1">
    <name type="scientific">bioreactor metagenome</name>
    <dbReference type="NCBI Taxonomy" id="1076179"/>
    <lineage>
        <taxon>unclassified sequences</taxon>
        <taxon>metagenomes</taxon>
        <taxon>ecological metagenomes</taxon>
    </lineage>
</organism>
<dbReference type="EMBL" id="VSSQ01123671">
    <property type="protein sequence ID" value="MPN54942.1"/>
    <property type="molecule type" value="Genomic_DNA"/>
</dbReference>
<gene>
    <name evidence="1" type="ORF">SDC9_202621</name>
</gene>
<accession>A0A645IVR1</accession>